<evidence type="ECO:0000256" key="4">
    <source>
        <dbReference type="ARBA" id="ARBA00022839"/>
    </source>
</evidence>
<evidence type="ECO:0000256" key="1">
    <source>
        <dbReference type="ARBA" id="ARBA00022490"/>
    </source>
</evidence>
<comment type="subcellular location">
    <subcellularLocation>
        <location evidence="5">Cytoplasm</location>
    </subcellularLocation>
</comment>
<dbReference type="GO" id="GO:0003676">
    <property type="term" value="F:nucleic acid binding"/>
    <property type="evidence" value="ECO:0007669"/>
    <property type="project" value="InterPro"/>
</dbReference>
<dbReference type="GO" id="GO:0008855">
    <property type="term" value="F:exodeoxyribonuclease VII activity"/>
    <property type="evidence" value="ECO:0007669"/>
    <property type="project" value="UniProtKB-UniRule"/>
</dbReference>
<evidence type="ECO:0000256" key="3">
    <source>
        <dbReference type="ARBA" id="ARBA00022801"/>
    </source>
</evidence>
<dbReference type="InterPro" id="IPR020579">
    <property type="entry name" value="Exonuc_VII_lsu_C"/>
</dbReference>
<dbReference type="GO" id="GO:0009318">
    <property type="term" value="C:exodeoxyribonuclease VII complex"/>
    <property type="evidence" value="ECO:0007669"/>
    <property type="project" value="UniProtKB-UniRule"/>
</dbReference>
<dbReference type="GO" id="GO:0006308">
    <property type="term" value="P:DNA catabolic process"/>
    <property type="evidence" value="ECO:0007669"/>
    <property type="project" value="UniProtKB-UniRule"/>
</dbReference>
<dbReference type="CDD" id="cd04489">
    <property type="entry name" value="ExoVII_LU_OBF"/>
    <property type="match status" value="1"/>
</dbReference>
<protein>
    <recommendedName>
        <fullName evidence="5">Exodeoxyribonuclease 7 large subunit</fullName>
        <ecNumber evidence="5">3.1.11.6</ecNumber>
    </recommendedName>
    <alternativeName>
        <fullName evidence="5">Exodeoxyribonuclease VII large subunit</fullName>
        <shortName evidence="5">Exonuclease VII large subunit</shortName>
    </alternativeName>
</protein>
<comment type="similarity">
    <text evidence="5">Belongs to the XseA family.</text>
</comment>
<dbReference type="Pfam" id="PF13742">
    <property type="entry name" value="tRNA_anti_2"/>
    <property type="match status" value="1"/>
</dbReference>
<sequence>MVEGEVAEYTLSQKKWVRFTLKDLDGSALLKCFLTIYQLNVDIKDGDRIIVHATPKVYAPYGTLTLNINSIETVGEGGLKAALERLQKQLREEGLFDETRKRPLPELPNRIGLITSRDAAACSDFIRILSNRWGDVDVELAHVHVQGERAVPEICGALTHFNALPQSDRPDVLVLTRGGGSLEDLMAFNAEAVVRAVFASRIPIVVAVGHERDETLAEYAADVRASTPSNAAERLVPERAAMLQQVCMHADRLRARVDDYLAQRGLLVERSVSRMQSVMARVHLALSETIQTVEHAGEAMLARIEAHRRHIHTLVTLIRELDPARVLRRGYAMVKKSGRVVTSAKELDKGDRISVHLAEGQVDAAVL</sequence>
<dbReference type="STRING" id="1802389.A3C17_04445"/>
<comment type="subunit">
    <text evidence="5">Heterooligomer composed of large and small subunits.</text>
</comment>
<evidence type="ECO:0000256" key="2">
    <source>
        <dbReference type="ARBA" id="ARBA00022722"/>
    </source>
</evidence>
<dbReference type="Pfam" id="PF02601">
    <property type="entry name" value="Exonuc_VII_L"/>
    <property type="match status" value="2"/>
</dbReference>
<keyword evidence="1 5" id="KW-0963">Cytoplasm</keyword>
<accession>A0A1F7TZI7</accession>
<evidence type="ECO:0000313" key="9">
    <source>
        <dbReference type="Proteomes" id="UP000177097"/>
    </source>
</evidence>
<dbReference type="HAMAP" id="MF_00378">
    <property type="entry name" value="Exonuc_7_L"/>
    <property type="match status" value="1"/>
</dbReference>
<dbReference type="EC" id="3.1.11.6" evidence="5"/>
<evidence type="ECO:0000259" key="6">
    <source>
        <dbReference type="Pfam" id="PF02601"/>
    </source>
</evidence>
<feature type="domain" description="Exonuclease VII large subunit C-terminal" evidence="6">
    <location>
        <begin position="289"/>
        <end position="364"/>
    </location>
</feature>
<dbReference type="Proteomes" id="UP000177097">
    <property type="component" value="Unassembled WGS sequence"/>
</dbReference>
<dbReference type="EMBL" id="MGDX01000014">
    <property type="protein sequence ID" value="OGL71392.1"/>
    <property type="molecule type" value="Genomic_DNA"/>
</dbReference>
<feature type="domain" description="OB-fold nucleic acid binding" evidence="7">
    <location>
        <begin position="2"/>
        <end position="72"/>
    </location>
</feature>
<comment type="caution">
    <text evidence="8">The sequence shown here is derived from an EMBL/GenBank/DDBJ whole genome shotgun (WGS) entry which is preliminary data.</text>
</comment>
<dbReference type="InterPro" id="IPR003753">
    <property type="entry name" value="Exonuc_VII_L"/>
</dbReference>
<keyword evidence="3 5" id="KW-0378">Hydrolase</keyword>
<comment type="function">
    <text evidence="5">Bidirectionally degrades single-stranded DNA into large acid-insoluble oligonucleotides, which are then degraded further into small acid-soluble oligonucleotides.</text>
</comment>
<gene>
    <name evidence="5" type="primary">xseA</name>
    <name evidence="8" type="ORF">A3C17_04445</name>
</gene>
<feature type="domain" description="Exonuclease VII large subunit C-terminal" evidence="6">
    <location>
        <begin position="95"/>
        <end position="284"/>
    </location>
</feature>
<dbReference type="PANTHER" id="PTHR30008:SF0">
    <property type="entry name" value="EXODEOXYRIBONUCLEASE 7 LARGE SUBUNIT"/>
    <property type="match status" value="1"/>
</dbReference>
<dbReference type="PANTHER" id="PTHR30008">
    <property type="entry name" value="EXODEOXYRIBONUCLEASE 7 LARGE SUBUNIT"/>
    <property type="match status" value="1"/>
</dbReference>
<evidence type="ECO:0000313" key="8">
    <source>
        <dbReference type="EMBL" id="OGL71392.1"/>
    </source>
</evidence>
<dbReference type="NCBIfam" id="TIGR00237">
    <property type="entry name" value="xseA"/>
    <property type="match status" value="1"/>
</dbReference>
<evidence type="ECO:0000256" key="5">
    <source>
        <dbReference type="HAMAP-Rule" id="MF_00378"/>
    </source>
</evidence>
<dbReference type="GO" id="GO:0005737">
    <property type="term" value="C:cytoplasm"/>
    <property type="evidence" value="ECO:0007669"/>
    <property type="project" value="UniProtKB-SubCell"/>
</dbReference>
<comment type="catalytic activity">
    <reaction evidence="5">
        <text>Exonucleolytic cleavage in either 5'- to 3'- or 3'- to 5'-direction to yield nucleoside 5'-phosphates.</text>
        <dbReference type="EC" id="3.1.11.6"/>
    </reaction>
</comment>
<organism evidence="8 9">
    <name type="scientific">Candidatus Uhrbacteria bacterium RIFCSPHIGHO2_02_FULL_53_13</name>
    <dbReference type="NCBI Taxonomy" id="1802389"/>
    <lineage>
        <taxon>Bacteria</taxon>
        <taxon>Candidatus Uhriibacteriota</taxon>
    </lineage>
</organism>
<proteinExistence type="inferred from homology"/>
<evidence type="ECO:0000259" key="7">
    <source>
        <dbReference type="Pfam" id="PF13742"/>
    </source>
</evidence>
<keyword evidence="2 5" id="KW-0540">Nuclease</keyword>
<name>A0A1F7TZI7_9BACT</name>
<dbReference type="AlphaFoldDB" id="A0A1F7TZI7"/>
<reference evidence="8 9" key="1">
    <citation type="journal article" date="2016" name="Nat. Commun.">
        <title>Thousands of microbial genomes shed light on interconnected biogeochemical processes in an aquifer system.</title>
        <authorList>
            <person name="Anantharaman K."/>
            <person name="Brown C.T."/>
            <person name="Hug L.A."/>
            <person name="Sharon I."/>
            <person name="Castelle C.J."/>
            <person name="Probst A.J."/>
            <person name="Thomas B.C."/>
            <person name="Singh A."/>
            <person name="Wilkins M.J."/>
            <person name="Karaoz U."/>
            <person name="Brodie E.L."/>
            <person name="Williams K.H."/>
            <person name="Hubbard S.S."/>
            <person name="Banfield J.F."/>
        </authorList>
    </citation>
    <scope>NUCLEOTIDE SEQUENCE [LARGE SCALE GENOMIC DNA]</scope>
</reference>
<keyword evidence="4 5" id="KW-0269">Exonuclease</keyword>
<dbReference type="InterPro" id="IPR025824">
    <property type="entry name" value="OB-fold_nuc-bd_dom"/>
</dbReference>